<dbReference type="OMA" id="CYRCHEP"/>
<dbReference type="OrthoDB" id="7490362at2759"/>
<organism evidence="4">
    <name type="scientific">Harpegnathos saltator</name>
    <name type="common">Jerdon's jumping ant</name>
    <dbReference type="NCBI Taxonomy" id="610380"/>
    <lineage>
        <taxon>Eukaryota</taxon>
        <taxon>Metazoa</taxon>
        <taxon>Ecdysozoa</taxon>
        <taxon>Arthropoda</taxon>
        <taxon>Hexapoda</taxon>
        <taxon>Insecta</taxon>
        <taxon>Pterygota</taxon>
        <taxon>Neoptera</taxon>
        <taxon>Endopterygota</taxon>
        <taxon>Hymenoptera</taxon>
        <taxon>Apocrita</taxon>
        <taxon>Aculeata</taxon>
        <taxon>Formicoidea</taxon>
        <taxon>Formicidae</taxon>
        <taxon>Ponerinae</taxon>
        <taxon>Ponerini</taxon>
        <taxon>Harpegnathos</taxon>
    </lineage>
</organism>
<dbReference type="InterPro" id="IPR001878">
    <property type="entry name" value="Znf_CCHC"/>
</dbReference>
<dbReference type="Pfam" id="PF00098">
    <property type="entry name" value="zf-CCHC"/>
    <property type="match status" value="1"/>
</dbReference>
<keyword evidence="1" id="KW-0479">Metal-binding</keyword>
<dbReference type="PROSITE" id="PS50158">
    <property type="entry name" value="ZF_CCHC"/>
    <property type="match status" value="1"/>
</dbReference>
<feature type="non-terminal residue" evidence="3">
    <location>
        <position position="1"/>
    </location>
</feature>
<evidence type="ECO:0000259" key="2">
    <source>
        <dbReference type="PROSITE" id="PS50158"/>
    </source>
</evidence>
<feature type="domain" description="CCHC-type" evidence="2">
    <location>
        <begin position="44"/>
        <end position="58"/>
    </location>
</feature>
<dbReference type="AlphaFoldDB" id="E2C9Y0"/>
<dbReference type="SMART" id="SM00343">
    <property type="entry name" value="ZnF_C2HC"/>
    <property type="match status" value="2"/>
</dbReference>
<dbReference type="GO" id="GO:0003676">
    <property type="term" value="F:nucleic acid binding"/>
    <property type="evidence" value="ECO:0007669"/>
    <property type="project" value="InterPro"/>
</dbReference>
<proteinExistence type="predicted"/>
<dbReference type="Gene3D" id="4.10.60.10">
    <property type="entry name" value="Zinc finger, CCHC-type"/>
    <property type="match status" value="1"/>
</dbReference>
<protein>
    <recommendedName>
        <fullName evidence="2">CCHC-type domain-containing protein</fullName>
    </recommendedName>
</protein>
<gene>
    <name evidence="3" type="ORF">EAI_04102</name>
</gene>
<sequence>RVRIGWTRVGVTVLPARAEFCFKCLEQGHVRGRCGNTVDRSDACYRCGDPGHRAKECKAAAAHCPVCAGLGRRADHKVGDPSCRSLIGKEKR</sequence>
<keyword evidence="1" id="KW-0862">Zinc</keyword>
<dbReference type="InterPro" id="IPR036875">
    <property type="entry name" value="Znf_CCHC_sf"/>
</dbReference>
<accession>E2C9Y0</accession>
<reference evidence="3 4" key="1">
    <citation type="journal article" date="2010" name="Science">
        <title>Genomic comparison of the ants Camponotus floridanus and Harpegnathos saltator.</title>
        <authorList>
            <person name="Bonasio R."/>
            <person name="Zhang G."/>
            <person name="Ye C."/>
            <person name="Mutti N.S."/>
            <person name="Fang X."/>
            <person name="Qin N."/>
            <person name="Donahue G."/>
            <person name="Yang P."/>
            <person name="Li Q."/>
            <person name="Li C."/>
            <person name="Zhang P."/>
            <person name="Huang Z."/>
            <person name="Berger S.L."/>
            <person name="Reinberg D."/>
            <person name="Wang J."/>
            <person name="Liebig J."/>
        </authorList>
    </citation>
    <scope>NUCLEOTIDE SEQUENCE [LARGE SCALE GENOMIC DNA]</scope>
    <source>
        <strain evidence="3 4">R22 G/1</strain>
    </source>
</reference>
<dbReference type="GO" id="GO:0008270">
    <property type="term" value="F:zinc ion binding"/>
    <property type="evidence" value="ECO:0007669"/>
    <property type="project" value="UniProtKB-KW"/>
</dbReference>
<dbReference type="InParanoid" id="E2C9Y0"/>
<evidence type="ECO:0000256" key="1">
    <source>
        <dbReference type="PROSITE-ProRule" id="PRU00047"/>
    </source>
</evidence>
<evidence type="ECO:0000313" key="4">
    <source>
        <dbReference type="Proteomes" id="UP000008237"/>
    </source>
</evidence>
<dbReference type="SUPFAM" id="SSF57756">
    <property type="entry name" value="Retrovirus zinc finger-like domains"/>
    <property type="match status" value="1"/>
</dbReference>
<name>E2C9Y0_HARSA</name>
<evidence type="ECO:0000313" key="3">
    <source>
        <dbReference type="EMBL" id="EFN75250.1"/>
    </source>
</evidence>
<feature type="non-terminal residue" evidence="3">
    <location>
        <position position="92"/>
    </location>
</feature>
<dbReference type="Proteomes" id="UP000008237">
    <property type="component" value="Unassembled WGS sequence"/>
</dbReference>
<keyword evidence="4" id="KW-1185">Reference proteome</keyword>
<keyword evidence="1" id="KW-0863">Zinc-finger</keyword>
<dbReference type="EMBL" id="GL453909">
    <property type="protein sequence ID" value="EFN75250.1"/>
    <property type="molecule type" value="Genomic_DNA"/>
</dbReference>